<evidence type="ECO:0000256" key="1">
    <source>
        <dbReference type="SAM" id="SignalP"/>
    </source>
</evidence>
<gene>
    <name evidence="2" type="ORF">PFX98_09490</name>
</gene>
<evidence type="ECO:0000313" key="3">
    <source>
        <dbReference type="Proteomes" id="UP001177769"/>
    </source>
</evidence>
<protein>
    <submittedName>
        <fullName evidence="2">YfiR family protein</fullName>
    </submittedName>
</protein>
<proteinExistence type="predicted"/>
<dbReference type="Proteomes" id="UP001177769">
    <property type="component" value="Chromosome"/>
</dbReference>
<dbReference type="Pfam" id="PF13689">
    <property type="entry name" value="DUF4154"/>
    <property type="match status" value="1"/>
</dbReference>
<keyword evidence="1" id="KW-0732">Signal</keyword>
<feature type="chain" id="PRO_5041650377" evidence="1">
    <location>
        <begin position="33"/>
        <end position="181"/>
    </location>
</feature>
<name>A0AA95SQT6_9BURK</name>
<organism evidence="2 3">
    <name type="scientific">Paucibacter sediminis</name>
    <dbReference type="NCBI Taxonomy" id="3019553"/>
    <lineage>
        <taxon>Bacteria</taxon>
        <taxon>Pseudomonadati</taxon>
        <taxon>Pseudomonadota</taxon>
        <taxon>Betaproteobacteria</taxon>
        <taxon>Burkholderiales</taxon>
        <taxon>Sphaerotilaceae</taxon>
        <taxon>Roseateles</taxon>
    </lineage>
</organism>
<reference evidence="2" key="1">
    <citation type="submission" date="2023-01" db="EMBL/GenBank/DDBJ databases">
        <title>Whole genome sequence of Paucibacter sp. S2-9 isolated from pond sediment.</title>
        <authorList>
            <person name="Jung J.Y."/>
        </authorList>
    </citation>
    <scope>NUCLEOTIDE SEQUENCE</scope>
    <source>
        <strain evidence="2">S2-9</strain>
    </source>
</reference>
<dbReference type="AlphaFoldDB" id="A0AA95SQT6"/>
<evidence type="ECO:0000313" key="2">
    <source>
        <dbReference type="EMBL" id="WIT13835.1"/>
    </source>
</evidence>
<dbReference type="KEGG" id="pais:PFX98_09490"/>
<dbReference type="EMBL" id="CP116346">
    <property type="protein sequence ID" value="WIT13835.1"/>
    <property type="molecule type" value="Genomic_DNA"/>
</dbReference>
<accession>A0AA95SQT6</accession>
<feature type="signal peptide" evidence="1">
    <location>
        <begin position="1"/>
        <end position="32"/>
    </location>
</feature>
<keyword evidence="3" id="KW-1185">Reference proteome</keyword>
<sequence>MGLSAPRLTPRRPPRGWALLCAQLLAMAAASAQPLPPEELKAQIVFRSLLFVEWPGTALPQGQALQLCLADEGPLATALEGLAGRRVNGHALELRRVRGEQLGGCHVALVGAGFDAPRAAVADKPVLLVTEAPAMLSLGAMLSLQIEDGRVVFDIGLESARRAGLEISTKLLRLARYVRKA</sequence>
<dbReference type="RefSeq" id="WP_285234954.1">
    <property type="nucleotide sequence ID" value="NZ_CP116346.1"/>
</dbReference>
<dbReference type="InterPro" id="IPR025293">
    <property type="entry name" value="YfiR/HmsC-like"/>
</dbReference>